<feature type="chain" id="PRO_5011760572" description="DUF4019 domain-containing protein" evidence="1">
    <location>
        <begin position="31"/>
        <end position="173"/>
    </location>
</feature>
<protein>
    <recommendedName>
        <fullName evidence="4">DUF4019 domain-containing protein</fullName>
    </recommendedName>
</protein>
<proteinExistence type="predicted"/>
<dbReference type="AlphaFoldDB" id="A0A1H8E7H8"/>
<sequence>MVSRISLHQRLTPWLLATAFGAATLAPVRAQDTPQIEQSYATALIRDALLAVNHANWTGNYTTLRDYASDAFHDANTATDLSIRLQRVRDERLDLLPVMSVEPVLQRSDVSLDQRIIRLSGYFPLQPRSITFDLEFVREDDRWLIYGLAVGAFETPPRAPAPAAQVDTPAAQD</sequence>
<organism evidence="2 3">
    <name type="scientific">Loktanella fryxellensis</name>
    <dbReference type="NCBI Taxonomy" id="245187"/>
    <lineage>
        <taxon>Bacteria</taxon>
        <taxon>Pseudomonadati</taxon>
        <taxon>Pseudomonadota</taxon>
        <taxon>Alphaproteobacteria</taxon>
        <taxon>Rhodobacterales</taxon>
        <taxon>Roseobacteraceae</taxon>
        <taxon>Loktanella</taxon>
    </lineage>
</organism>
<reference evidence="2 3" key="1">
    <citation type="submission" date="2016-10" db="EMBL/GenBank/DDBJ databases">
        <authorList>
            <person name="de Groot N.N."/>
        </authorList>
    </citation>
    <scope>NUCLEOTIDE SEQUENCE [LARGE SCALE GENOMIC DNA]</scope>
    <source>
        <strain evidence="2 3">DSM 16213</strain>
    </source>
</reference>
<evidence type="ECO:0000256" key="1">
    <source>
        <dbReference type="SAM" id="SignalP"/>
    </source>
</evidence>
<dbReference type="OrthoDB" id="7743892at2"/>
<gene>
    <name evidence="2" type="ORF">SAMN04488003_11024</name>
</gene>
<accession>A0A1H8E7H8</accession>
<evidence type="ECO:0000313" key="2">
    <source>
        <dbReference type="EMBL" id="SEN15541.1"/>
    </source>
</evidence>
<feature type="signal peptide" evidence="1">
    <location>
        <begin position="1"/>
        <end position="30"/>
    </location>
</feature>
<evidence type="ECO:0000313" key="3">
    <source>
        <dbReference type="Proteomes" id="UP000199585"/>
    </source>
</evidence>
<dbReference type="Proteomes" id="UP000199585">
    <property type="component" value="Unassembled WGS sequence"/>
</dbReference>
<name>A0A1H8E7H8_9RHOB</name>
<dbReference type="EMBL" id="FOCI01000010">
    <property type="protein sequence ID" value="SEN15541.1"/>
    <property type="molecule type" value="Genomic_DNA"/>
</dbReference>
<dbReference type="RefSeq" id="WP_089902147.1">
    <property type="nucleotide sequence ID" value="NZ_FOCI01000010.1"/>
</dbReference>
<keyword evidence="1" id="KW-0732">Signal</keyword>
<keyword evidence="3" id="KW-1185">Reference proteome</keyword>
<dbReference type="STRING" id="245187.SAMN04488003_11024"/>
<evidence type="ECO:0008006" key="4">
    <source>
        <dbReference type="Google" id="ProtNLM"/>
    </source>
</evidence>